<dbReference type="GO" id="GO:0015421">
    <property type="term" value="F:ABC-type oligopeptide transporter activity"/>
    <property type="evidence" value="ECO:0007669"/>
    <property type="project" value="TreeGrafter"/>
</dbReference>
<dbReference type="RefSeq" id="WP_098708085.1">
    <property type="nucleotide sequence ID" value="NZ_NVIY01000045.1"/>
</dbReference>
<evidence type="ECO:0000256" key="6">
    <source>
        <dbReference type="ARBA" id="ARBA00022840"/>
    </source>
</evidence>
<evidence type="ECO:0000256" key="4">
    <source>
        <dbReference type="ARBA" id="ARBA00022692"/>
    </source>
</evidence>
<reference evidence="12 13" key="1">
    <citation type="submission" date="2017-09" db="EMBL/GenBank/DDBJ databases">
        <title>Large-scale bioinformatics analysis of Bacillus genomes uncovers conserved roles of natural products in bacterial physiology.</title>
        <authorList>
            <consortium name="Agbiome Team Llc"/>
            <person name="Bleich R.M."/>
            <person name="Grubbs K.J."/>
            <person name="Santa Maria K.C."/>
            <person name="Allen S.E."/>
            <person name="Farag S."/>
            <person name="Shank E.A."/>
            <person name="Bowers A."/>
        </authorList>
    </citation>
    <scope>NUCLEOTIDE SEQUENCE [LARGE SCALE GENOMIC DNA]</scope>
    <source>
        <strain evidence="12 13">AFS065610</strain>
    </source>
</reference>
<feature type="domain" description="ABC transmembrane type-1" evidence="11">
    <location>
        <begin position="19"/>
        <end position="301"/>
    </location>
</feature>
<comment type="subcellular location">
    <subcellularLocation>
        <location evidence="1">Cell membrane</location>
        <topology evidence="1">Multi-pass membrane protein</topology>
    </subcellularLocation>
</comment>
<evidence type="ECO:0000313" key="12">
    <source>
        <dbReference type="EMBL" id="PGD30376.1"/>
    </source>
</evidence>
<dbReference type="GO" id="GO:0005524">
    <property type="term" value="F:ATP binding"/>
    <property type="evidence" value="ECO:0007669"/>
    <property type="project" value="UniProtKB-KW"/>
</dbReference>
<dbReference type="GO" id="GO:0005886">
    <property type="term" value="C:plasma membrane"/>
    <property type="evidence" value="ECO:0007669"/>
    <property type="project" value="UniProtKB-SubCell"/>
</dbReference>
<dbReference type="PROSITE" id="PS50893">
    <property type="entry name" value="ABC_TRANSPORTER_2"/>
    <property type="match status" value="1"/>
</dbReference>
<evidence type="ECO:0000256" key="5">
    <source>
        <dbReference type="ARBA" id="ARBA00022741"/>
    </source>
</evidence>
<dbReference type="InterPro" id="IPR027417">
    <property type="entry name" value="P-loop_NTPase"/>
</dbReference>
<evidence type="ECO:0000256" key="7">
    <source>
        <dbReference type="ARBA" id="ARBA00022989"/>
    </source>
</evidence>
<dbReference type="InterPro" id="IPR003593">
    <property type="entry name" value="AAA+_ATPase"/>
</dbReference>
<dbReference type="Proteomes" id="UP000223472">
    <property type="component" value="Unassembled WGS sequence"/>
</dbReference>
<dbReference type="CDD" id="cd07346">
    <property type="entry name" value="ABC_6TM_exporters"/>
    <property type="match status" value="1"/>
</dbReference>
<dbReference type="SUPFAM" id="SSF90123">
    <property type="entry name" value="ABC transporter transmembrane region"/>
    <property type="match status" value="1"/>
</dbReference>
<dbReference type="Gene3D" id="3.40.50.300">
    <property type="entry name" value="P-loop containing nucleotide triphosphate hydrolases"/>
    <property type="match status" value="1"/>
</dbReference>
<feature type="transmembrane region" description="Helical" evidence="9">
    <location>
        <begin position="16"/>
        <end position="34"/>
    </location>
</feature>
<accession>A0A2B6RM02</accession>
<organism evidence="12 13">
    <name type="scientific">Bacillus wiedmannii</name>
    <dbReference type="NCBI Taxonomy" id="1890302"/>
    <lineage>
        <taxon>Bacteria</taxon>
        <taxon>Bacillati</taxon>
        <taxon>Bacillota</taxon>
        <taxon>Bacilli</taxon>
        <taxon>Bacillales</taxon>
        <taxon>Bacillaceae</taxon>
        <taxon>Bacillus</taxon>
        <taxon>Bacillus cereus group</taxon>
    </lineage>
</organism>
<dbReference type="SUPFAM" id="SSF52540">
    <property type="entry name" value="P-loop containing nucleoside triphosphate hydrolases"/>
    <property type="match status" value="1"/>
</dbReference>
<dbReference type="PANTHER" id="PTHR43394">
    <property type="entry name" value="ATP-DEPENDENT PERMEASE MDL1, MITOCHONDRIAL"/>
    <property type="match status" value="1"/>
</dbReference>
<dbReference type="InterPro" id="IPR017871">
    <property type="entry name" value="ABC_transporter-like_CS"/>
</dbReference>
<evidence type="ECO:0000256" key="1">
    <source>
        <dbReference type="ARBA" id="ARBA00004651"/>
    </source>
</evidence>
<evidence type="ECO:0000256" key="8">
    <source>
        <dbReference type="ARBA" id="ARBA00023136"/>
    </source>
</evidence>
<proteinExistence type="predicted"/>
<dbReference type="InterPro" id="IPR036640">
    <property type="entry name" value="ABC1_TM_sf"/>
</dbReference>
<feature type="transmembrane region" description="Helical" evidence="9">
    <location>
        <begin position="55"/>
        <end position="81"/>
    </location>
</feature>
<feature type="transmembrane region" description="Helical" evidence="9">
    <location>
        <begin position="141"/>
        <end position="172"/>
    </location>
</feature>
<sequence>MNSLVWVLKRVVNKKYLYAFSIILLFLESIAYISSTVLQQKLIDNVFIKKEYDQFPYILSLIVLSYLSYSLLFTISSYFLVKNMSHFLLSLSKDFMKHLYKMQTVHFQRRRVGEYVHHFTVDIGKTARLLSWDIPRLLQQLLSIALLALIIGFTNIYVLIFIILFNILYILLAKYLTGKLRKISRIINKKESKILVRLEECISSTREVLSFNRMKWEQEVLKNLFERYYVHAFKEEKIRSKQLVANESLKWLTSLIVLIVGAFKVYEGSMSIGSLIVVFQLSLQLADAMKSMYDLIFTTTRGVASIDSLKQEYNRNNNQETIRNDMLLHSDEIKISLEDISYNYTNNNSYSLHNLSLEISPGEKIAFVGLSGSGKSTVVNLLLKFDFLNFGDIKANNLSIMKMKNESWFKNIGVVFQEPYLFSNSIRNNITLGATVSRDKLEEVIKIVCLDDYISQLPNGYETIIGERGLTLSGGQRQRLAMARALLKNPNILILDEATSALDIATEEKIMNNIDNIRKNKTTIIVAHRLSTIENSDYICVLKDGILVEKGKHQELLKNNSLYTELVKKDMSGNTKNVVKLKS</sequence>
<evidence type="ECO:0000259" key="11">
    <source>
        <dbReference type="PROSITE" id="PS50929"/>
    </source>
</evidence>
<dbReference type="AlphaFoldDB" id="A0A2B6RM02"/>
<dbReference type="Pfam" id="PF00664">
    <property type="entry name" value="ABC_membrane"/>
    <property type="match status" value="1"/>
</dbReference>
<name>A0A2B6RM02_9BACI</name>
<gene>
    <name evidence="12" type="ORF">COM27_25030</name>
</gene>
<dbReference type="EMBL" id="NVIY01000045">
    <property type="protein sequence ID" value="PGD30376.1"/>
    <property type="molecule type" value="Genomic_DNA"/>
</dbReference>
<evidence type="ECO:0000313" key="13">
    <source>
        <dbReference type="Proteomes" id="UP000223472"/>
    </source>
</evidence>
<keyword evidence="4 9" id="KW-0812">Transmembrane</keyword>
<dbReference type="GO" id="GO:0016887">
    <property type="term" value="F:ATP hydrolysis activity"/>
    <property type="evidence" value="ECO:0007669"/>
    <property type="project" value="InterPro"/>
</dbReference>
<evidence type="ECO:0000256" key="9">
    <source>
        <dbReference type="SAM" id="Phobius"/>
    </source>
</evidence>
<keyword evidence="2" id="KW-0813">Transport</keyword>
<keyword evidence="7 9" id="KW-1133">Transmembrane helix</keyword>
<dbReference type="PANTHER" id="PTHR43394:SF1">
    <property type="entry name" value="ATP-BINDING CASSETTE SUB-FAMILY B MEMBER 10, MITOCHONDRIAL"/>
    <property type="match status" value="1"/>
</dbReference>
<dbReference type="FunFam" id="3.40.50.300:FF:000221">
    <property type="entry name" value="Multidrug ABC transporter ATP-binding protein"/>
    <property type="match status" value="1"/>
</dbReference>
<dbReference type="PROSITE" id="PS50929">
    <property type="entry name" value="ABC_TM1F"/>
    <property type="match status" value="1"/>
</dbReference>
<dbReference type="InterPro" id="IPR003439">
    <property type="entry name" value="ABC_transporter-like_ATP-bd"/>
</dbReference>
<dbReference type="Gene3D" id="1.20.1560.10">
    <property type="entry name" value="ABC transporter type 1, transmembrane domain"/>
    <property type="match status" value="1"/>
</dbReference>
<feature type="domain" description="ABC transporter" evidence="10">
    <location>
        <begin position="335"/>
        <end position="569"/>
    </location>
</feature>
<evidence type="ECO:0000256" key="3">
    <source>
        <dbReference type="ARBA" id="ARBA00022475"/>
    </source>
</evidence>
<comment type="caution">
    <text evidence="12">The sequence shown here is derived from an EMBL/GenBank/DDBJ whole genome shotgun (WGS) entry which is preliminary data.</text>
</comment>
<keyword evidence="5" id="KW-0547">Nucleotide-binding</keyword>
<protein>
    <submittedName>
        <fullName evidence="12">ABC transporter ATP-binding protein</fullName>
    </submittedName>
</protein>
<keyword evidence="8 9" id="KW-0472">Membrane</keyword>
<keyword evidence="3" id="KW-1003">Cell membrane</keyword>
<dbReference type="Pfam" id="PF00005">
    <property type="entry name" value="ABC_tran"/>
    <property type="match status" value="1"/>
</dbReference>
<evidence type="ECO:0000256" key="2">
    <source>
        <dbReference type="ARBA" id="ARBA00022448"/>
    </source>
</evidence>
<dbReference type="InterPro" id="IPR039421">
    <property type="entry name" value="Type_1_exporter"/>
</dbReference>
<dbReference type="InterPro" id="IPR011527">
    <property type="entry name" value="ABC1_TM_dom"/>
</dbReference>
<keyword evidence="6 12" id="KW-0067">ATP-binding</keyword>
<dbReference type="SMART" id="SM00382">
    <property type="entry name" value="AAA"/>
    <property type="match status" value="1"/>
</dbReference>
<evidence type="ECO:0000259" key="10">
    <source>
        <dbReference type="PROSITE" id="PS50893"/>
    </source>
</evidence>
<dbReference type="PROSITE" id="PS00211">
    <property type="entry name" value="ABC_TRANSPORTER_1"/>
    <property type="match status" value="1"/>
</dbReference>